<comment type="caution">
    <text evidence="5">The sequence shown here is derived from an EMBL/GenBank/DDBJ whole genome shotgun (WGS) entry which is preliminary data.</text>
</comment>
<dbReference type="PANTHER" id="PTHR23323">
    <property type="entry name" value="VACUOLAR PROTEIN SORTING-ASSOCIATED PROTEIN"/>
    <property type="match status" value="1"/>
</dbReference>
<evidence type="ECO:0000259" key="4">
    <source>
        <dbReference type="Pfam" id="PF26148"/>
    </source>
</evidence>
<reference evidence="5 6" key="1">
    <citation type="journal article" date="2015" name="Mol. Biochem. Parasitol.">
        <title>Identification of polymorphic genes for use in assemblage B genotyping assays through comparative genomics of multiple assemblage B Giardia duodenalis isolates.</title>
        <authorList>
            <person name="Wielinga C."/>
            <person name="Thompson R.C."/>
            <person name="Monis P."/>
            <person name="Ryan U."/>
        </authorList>
    </citation>
    <scope>NUCLEOTIDE SEQUENCE [LARGE SCALE GENOMIC DNA]</scope>
    <source>
        <strain evidence="5 6">BAH15c1</strain>
    </source>
</reference>
<dbReference type="GO" id="GO:0030897">
    <property type="term" value="C:HOPS complex"/>
    <property type="evidence" value="ECO:0007669"/>
    <property type="project" value="TreeGrafter"/>
</dbReference>
<dbReference type="VEuPathDB" id="GiardiaDB:QR46_2456"/>
<dbReference type="GO" id="GO:0007033">
    <property type="term" value="P:vacuole organization"/>
    <property type="evidence" value="ECO:0007669"/>
    <property type="project" value="TreeGrafter"/>
</dbReference>
<proteinExistence type="predicted"/>
<dbReference type="Proteomes" id="UP000070089">
    <property type="component" value="Unassembled WGS sequence"/>
</dbReference>
<keyword evidence="2" id="KW-0863">Zinc-finger</keyword>
<evidence type="ECO:0000313" key="6">
    <source>
        <dbReference type="Proteomes" id="UP000070089"/>
    </source>
</evidence>
<dbReference type="EMBL" id="JXTI01000065">
    <property type="protein sequence ID" value="KWX13532.1"/>
    <property type="molecule type" value="Genomic_DNA"/>
</dbReference>
<evidence type="ECO:0000313" key="5">
    <source>
        <dbReference type="EMBL" id="KWX13532.1"/>
    </source>
</evidence>
<dbReference type="GO" id="GO:0048284">
    <property type="term" value="P:organelle fusion"/>
    <property type="evidence" value="ECO:0007669"/>
    <property type="project" value="TreeGrafter"/>
</dbReference>
<organism evidence="5 6">
    <name type="scientific">Giardia duodenalis assemblage B</name>
    <dbReference type="NCBI Taxonomy" id="1394984"/>
    <lineage>
        <taxon>Eukaryota</taxon>
        <taxon>Metamonada</taxon>
        <taxon>Diplomonadida</taxon>
        <taxon>Hexamitidae</taxon>
        <taxon>Giardiinae</taxon>
        <taxon>Giardia</taxon>
    </lineage>
</organism>
<dbReference type="GO" id="GO:0005768">
    <property type="term" value="C:endosome"/>
    <property type="evidence" value="ECO:0007669"/>
    <property type="project" value="TreeGrafter"/>
</dbReference>
<accession>A0A132NV07</accession>
<dbReference type="GO" id="GO:0006904">
    <property type="term" value="P:vesicle docking involved in exocytosis"/>
    <property type="evidence" value="ECO:0007669"/>
    <property type="project" value="TreeGrafter"/>
</dbReference>
<dbReference type="GO" id="GO:0007032">
    <property type="term" value="P:endosome organization"/>
    <property type="evidence" value="ECO:0007669"/>
    <property type="project" value="TreeGrafter"/>
</dbReference>
<gene>
    <name evidence="5" type="ORF">QR46_2456</name>
</gene>
<sequence length="1305" mass="144023">MYTSPFSTSPFASSFLKSISPANVLALRQSGSSIYVVSKSGSQDVTISAYALKNPAGTSVTAEKRGSAVITTVHMNANIWCSPGGLYAVVSLCDERQLTAEVYALSIVSKKQKLRVFKVRGVEVPITALTFICPHHPVWNFVPPLEESNTTAPLANEEIEGAHSPEFLFATSDNCLNVGQIVKNEAKVVRKTRVVSLSKGTILQLHTIPINHSTIDAARKVGMQTYDQYSASGADLSSSMASIPAYKALNVILTLVCSRGLIKAYLHTVHSLFDMIFSSKAELSRFDLTDVEVLQAGPIINTVSDLFYSATGFGLTYQIVSQSAGSSSLLVYQYTISLRKIFESVLRTRASALLKLTYQDQDSDAESGYTELQKLLRKCDASSFTNFVIDVGRIRGFDSRDPVLVYLDNSDDDKVDKQTEPPGALLGMVVYNYHSIIVLANKLSVFNSVSRSQVALLSNPVMYADALLNLQGLSTIQLSKLYVLLQSQFIYSGAEITQQFPTVTDTGLVDLSTVVHFYVLLSYGQVAKHNTSSSSIGSVCLDVQDETGSMWFIYYALHEYDKALQYCPLESTRKIIREEYAKQCLANDKVLQGARLLSQTDLPLLDVYRDLISIRKYEAAVLYLQEKLQKMPAHNVALARAANTIRVADLDSLMGKDGAGTLSGCFGVTKEQADQANYSVARKLLIHMLIEAMILEIDTRVRAVETYRVLMEKGEDGAHLSMLQAEDQVDVYKAKLKAFLTNPDYASALDLTVLRSSLLDHGLGDILMEFSKYKKDSRTLFTSYLLTHNYKNALQILADQDLDMFYYYSNTLLACIPREYLNVVRKKTKHVAVLALEASGGKPSGSKEQMFALSKLTKCFVEALNKGDTEVMRELVSFFRWLLLDEEGSIEPSVNTFAFEFLAKAGEEELLNLAIEVIPVDFSVDTSVKKFNLLDITGICRRYGFKDCEAKCLTKTGNQLDALSLSLSLHKRVSLAEIAFGKKEGCIESMIKNKDLEGASLSRALSAGDKTCSEDPCDSISSLQVSLPNDSEVLILDAADLIDKSHHVEQKRQLLKALVTWLVSIELHDPTDSLSARGWSTLNSSLSKTQIYAMVELAFRHLVLLRATELMFDFSFVSLTEVTDLILSTGAPYNVVADSLHLAFKHYQDRSIDIKQSLDKCVSQIVAKKCDLEEARQRTVAHEGQKVCGVCLEYLNNSCCLTSGLGIRELARNNCSFLSHNHTVFFCGHAYHTSCLAFYLAPLSSRINRLVRECEAALHSEGAKPTGLIDKLIGKLASSCPLCDAYGIEEISTDICSGIPLLLRL</sequence>
<keyword evidence="1" id="KW-0479">Metal-binding</keyword>
<dbReference type="OrthoDB" id="10251635at2759"/>
<dbReference type="Pfam" id="PF26148">
    <property type="entry name" value="VPS18_RING_C"/>
    <property type="match status" value="1"/>
</dbReference>
<dbReference type="GO" id="GO:0030674">
    <property type="term" value="F:protein-macromolecule adaptor activity"/>
    <property type="evidence" value="ECO:0007669"/>
    <property type="project" value="TreeGrafter"/>
</dbReference>
<dbReference type="InterPro" id="IPR058919">
    <property type="entry name" value="Pep3/Vps18_RING_C"/>
</dbReference>
<dbReference type="PANTHER" id="PTHR23323:SF26">
    <property type="entry name" value="VACUOLAR PROTEIN SORTING-ASSOCIATED PROTEIN 18 HOMOLOG"/>
    <property type="match status" value="1"/>
</dbReference>
<evidence type="ECO:0000256" key="3">
    <source>
        <dbReference type="ARBA" id="ARBA00022833"/>
    </source>
</evidence>
<feature type="domain" description="Pep3/Vps18 RING C-terminal" evidence="4">
    <location>
        <begin position="1217"/>
        <end position="1289"/>
    </location>
</feature>
<protein>
    <recommendedName>
        <fullName evidence="4">Pep3/Vps18 RING C-terminal domain-containing protein</fullName>
    </recommendedName>
</protein>
<dbReference type="GO" id="GO:0008270">
    <property type="term" value="F:zinc ion binding"/>
    <property type="evidence" value="ECO:0007669"/>
    <property type="project" value="UniProtKB-KW"/>
</dbReference>
<name>A0A132NV07_GIAIN</name>
<keyword evidence="3" id="KW-0862">Zinc</keyword>
<evidence type="ECO:0000256" key="2">
    <source>
        <dbReference type="ARBA" id="ARBA00022771"/>
    </source>
</evidence>
<evidence type="ECO:0000256" key="1">
    <source>
        <dbReference type="ARBA" id="ARBA00022723"/>
    </source>
</evidence>